<comment type="caution">
    <text evidence="2">The sequence shown here is derived from an EMBL/GenBank/DDBJ whole genome shotgun (WGS) entry which is preliminary data.</text>
</comment>
<proteinExistence type="predicted"/>
<evidence type="ECO:0000259" key="1">
    <source>
        <dbReference type="Pfam" id="PF17846"/>
    </source>
</evidence>
<dbReference type="PANTHER" id="PTHR12341">
    <property type="entry name" value="5'-&gt;3' EXORIBONUCLEASE"/>
    <property type="match status" value="1"/>
</dbReference>
<accession>X6LJP1</accession>
<dbReference type="GO" id="GO:0004534">
    <property type="term" value="F:5'-3' RNA exonuclease activity"/>
    <property type="evidence" value="ECO:0007669"/>
    <property type="project" value="TreeGrafter"/>
</dbReference>
<dbReference type="GO" id="GO:0003723">
    <property type="term" value="F:RNA binding"/>
    <property type="evidence" value="ECO:0007669"/>
    <property type="project" value="TreeGrafter"/>
</dbReference>
<dbReference type="EMBL" id="ASPP01039690">
    <property type="protein sequence ID" value="ETO00910.1"/>
    <property type="molecule type" value="Genomic_DNA"/>
</dbReference>
<dbReference type="GO" id="GO:0000956">
    <property type="term" value="P:nuclear-transcribed mRNA catabolic process"/>
    <property type="evidence" value="ECO:0007669"/>
    <property type="project" value="TreeGrafter"/>
</dbReference>
<evidence type="ECO:0000313" key="3">
    <source>
        <dbReference type="Proteomes" id="UP000023152"/>
    </source>
</evidence>
<sequence>MFQIDYLTHNGKLIMKSVIIFFQELAKSENEQLTEQLNKLKKYWKRPLHPISNPNIRTPTPQQLQTELKLLAATEKKEDATESESNFKDYYYKQRWPLDEVNTTEDRAKICKDYLTGIQWVLDYYYRGVPSWGWYYPHHYAPLISDMALMDEQFQCQFSLGEPYLPFEQLLAVLPIASSHVLPAPFQALMTNPESLISNMYPTDFKIDMDYATSPWEGVVLLPYIDERKLKEAVATIDSNLLT</sequence>
<dbReference type="InterPro" id="IPR027073">
    <property type="entry name" value="5_3_exoribonuclease"/>
</dbReference>
<feature type="non-terminal residue" evidence="2">
    <location>
        <position position="243"/>
    </location>
</feature>
<feature type="domain" description="Xrn1 helical" evidence="1">
    <location>
        <begin position="72"/>
        <end position="241"/>
    </location>
</feature>
<organism evidence="2 3">
    <name type="scientific">Reticulomyxa filosa</name>
    <dbReference type="NCBI Taxonomy" id="46433"/>
    <lineage>
        <taxon>Eukaryota</taxon>
        <taxon>Sar</taxon>
        <taxon>Rhizaria</taxon>
        <taxon>Retaria</taxon>
        <taxon>Foraminifera</taxon>
        <taxon>Monothalamids</taxon>
        <taxon>Reticulomyxidae</taxon>
        <taxon>Reticulomyxa</taxon>
    </lineage>
</organism>
<gene>
    <name evidence="2" type="ORF">RFI_36530</name>
</gene>
<dbReference type="AlphaFoldDB" id="X6LJP1"/>
<dbReference type="Proteomes" id="UP000023152">
    <property type="component" value="Unassembled WGS sequence"/>
</dbReference>
<evidence type="ECO:0000313" key="2">
    <source>
        <dbReference type="EMBL" id="ETO00910.1"/>
    </source>
</evidence>
<keyword evidence="3" id="KW-1185">Reference proteome</keyword>
<protein>
    <recommendedName>
        <fullName evidence="1">Xrn1 helical domain-containing protein</fullName>
    </recommendedName>
</protein>
<name>X6LJP1_RETFI</name>
<dbReference type="InterPro" id="IPR041412">
    <property type="entry name" value="Xrn1_helical"/>
</dbReference>
<dbReference type="Pfam" id="PF17846">
    <property type="entry name" value="XRN_M"/>
    <property type="match status" value="1"/>
</dbReference>
<dbReference type="OrthoDB" id="372487at2759"/>
<dbReference type="PANTHER" id="PTHR12341:SF7">
    <property type="entry name" value="5'-3' EXORIBONUCLEASE 1"/>
    <property type="match status" value="1"/>
</dbReference>
<dbReference type="GO" id="GO:0005634">
    <property type="term" value="C:nucleus"/>
    <property type="evidence" value="ECO:0007669"/>
    <property type="project" value="TreeGrafter"/>
</dbReference>
<reference evidence="2 3" key="1">
    <citation type="journal article" date="2013" name="Curr. Biol.">
        <title>The Genome of the Foraminiferan Reticulomyxa filosa.</title>
        <authorList>
            <person name="Glockner G."/>
            <person name="Hulsmann N."/>
            <person name="Schleicher M."/>
            <person name="Noegel A.A."/>
            <person name="Eichinger L."/>
            <person name="Gallinger C."/>
            <person name="Pawlowski J."/>
            <person name="Sierra R."/>
            <person name="Euteneuer U."/>
            <person name="Pillet L."/>
            <person name="Moustafa A."/>
            <person name="Platzer M."/>
            <person name="Groth M."/>
            <person name="Szafranski K."/>
            <person name="Schliwa M."/>
        </authorList>
    </citation>
    <scope>NUCLEOTIDE SEQUENCE [LARGE SCALE GENOMIC DNA]</scope>
</reference>
<dbReference type="Gene3D" id="1.25.40.1050">
    <property type="match status" value="1"/>
</dbReference>